<evidence type="ECO:0000313" key="2">
    <source>
        <dbReference type="EMBL" id="MDV7714868.1"/>
    </source>
</evidence>
<dbReference type="EMBL" id="WERV01000002">
    <property type="protein sequence ID" value="MDV7714868.1"/>
    <property type="molecule type" value="Genomic_DNA"/>
</dbReference>
<organism evidence="2 5">
    <name type="scientific">Oenococcus oeni</name>
    <name type="common">Leuconostoc oenos</name>
    <dbReference type="NCBI Taxonomy" id="1247"/>
    <lineage>
        <taxon>Bacteria</taxon>
        <taxon>Bacillati</taxon>
        <taxon>Bacillota</taxon>
        <taxon>Bacilli</taxon>
        <taxon>Lactobacillales</taxon>
        <taxon>Lactobacillaceae</taxon>
        <taxon>Oenococcus</taxon>
    </lineage>
</organism>
<dbReference type="InterPro" id="IPR038733">
    <property type="entry name" value="Predicted_DNA_bind_prot_RHH"/>
</dbReference>
<feature type="domain" description="Predicted DNA-binding protein ribbon-helix-helix" evidence="1">
    <location>
        <begin position="1"/>
        <end position="44"/>
    </location>
</feature>
<evidence type="ECO:0000313" key="4">
    <source>
        <dbReference type="Proteomes" id="UP000294726"/>
    </source>
</evidence>
<dbReference type="InterPro" id="IPR013321">
    <property type="entry name" value="Arc_rbn_hlx_hlx"/>
</dbReference>
<dbReference type="Proteomes" id="UP001281024">
    <property type="component" value="Unassembled WGS sequence"/>
</dbReference>
<dbReference type="Pfam" id="PF12651">
    <property type="entry name" value="RHH_3"/>
    <property type="match status" value="1"/>
</dbReference>
<dbReference type="RefSeq" id="WP_002818801.1">
    <property type="nucleotide sequence ID" value="NZ_CP014324.1"/>
</dbReference>
<dbReference type="Proteomes" id="UP000294726">
    <property type="component" value="Chromosome"/>
</dbReference>
<evidence type="ECO:0000313" key="5">
    <source>
        <dbReference type="Proteomes" id="UP001281024"/>
    </source>
</evidence>
<evidence type="ECO:0000313" key="3">
    <source>
        <dbReference type="EMBL" id="VDB97955.1"/>
    </source>
</evidence>
<dbReference type="AlphaFoldDB" id="A0A483BEQ6"/>
<dbReference type="Gene3D" id="1.10.1220.10">
    <property type="entry name" value="Met repressor-like"/>
    <property type="match status" value="1"/>
</dbReference>
<name>A0A483BEQ6_OENOE</name>
<gene>
    <name evidence="2" type="ORF">GA838_03640</name>
    <name evidence="3" type="ORF">OENI_0840</name>
</gene>
<dbReference type="GO" id="GO:0006355">
    <property type="term" value="P:regulation of DNA-templated transcription"/>
    <property type="evidence" value="ECO:0007669"/>
    <property type="project" value="InterPro"/>
</dbReference>
<protein>
    <submittedName>
        <fullName evidence="2">Ribbon-helix-helix domain-containing protein</fullName>
    </submittedName>
</protein>
<dbReference type="EMBL" id="LR031358">
    <property type="protein sequence ID" value="VDB97955.1"/>
    <property type="molecule type" value="Genomic_DNA"/>
</dbReference>
<sequence length="48" mass="5674">MKQETTFTLEDNLVQKLNTISKETSIPRSELVEKMLENLTKEYEKKTN</sequence>
<evidence type="ECO:0000259" key="1">
    <source>
        <dbReference type="Pfam" id="PF12651"/>
    </source>
</evidence>
<reference evidence="3 4" key="1">
    <citation type="submission" date="2018-08" db="EMBL/GenBank/DDBJ databases">
        <authorList>
            <person name="Lorentzen P. G. S. M."/>
        </authorList>
    </citation>
    <scope>NUCLEOTIDE SEQUENCE [LARGE SCALE GENOMIC DNA]</scope>
    <source>
        <strain evidence="3 4">CRBO_1381</strain>
    </source>
</reference>
<dbReference type="GeneID" id="75066050"/>
<accession>A0A483BEQ6</accession>
<reference evidence="2" key="2">
    <citation type="submission" date="2019-10" db="EMBL/GenBank/DDBJ databases">
        <title>Malate fermentation in French cider.</title>
        <authorList>
            <person name="Cousin F.J."/>
            <person name="Medina Fernandez S."/>
            <person name="Misery B."/>
            <person name="Laplace J.-M."/>
            <person name="Cretenet M."/>
        </authorList>
    </citation>
    <scope>NUCLEOTIDE SEQUENCE</scope>
    <source>
        <strain evidence="2">UCMA15129</strain>
    </source>
</reference>
<proteinExistence type="predicted"/>